<reference evidence="4" key="1">
    <citation type="journal article" date="2023" name="Mol. Phylogenet. Evol.">
        <title>Genome-scale phylogeny and comparative genomics of the fungal order Sordariales.</title>
        <authorList>
            <person name="Hensen N."/>
            <person name="Bonometti L."/>
            <person name="Westerberg I."/>
            <person name="Brannstrom I.O."/>
            <person name="Guillou S."/>
            <person name="Cros-Aarteil S."/>
            <person name="Calhoun S."/>
            <person name="Haridas S."/>
            <person name="Kuo A."/>
            <person name="Mondo S."/>
            <person name="Pangilinan J."/>
            <person name="Riley R."/>
            <person name="LaButti K."/>
            <person name="Andreopoulos B."/>
            <person name="Lipzen A."/>
            <person name="Chen C."/>
            <person name="Yan M."/>
            <person name="Daum C."/>
            <person name="Ng V."/>
            <person name="Clum A."/>
            <person name="Steindorff A."/>
            <person name="Ohm R.A."/>
            <person name="Martin F."/>
            <person name="Silar P."/>
            <person name="Natvig D.O."/>
            <person name="Lalanne C."/>
            <person name="Gautier V."/>
            <person name="Ament-Velasquez S.L."/>
            <person name="Kruys A."/>
            <person name="Hutchinson M.I."/>
            <person name="Powell A.J."/>
            <person name="Barry K."/>
            <person name="Miller A.N."/>
            <person name="Grigoriev I.V."/>
            <person name="Debuchy R."/>
            <person name="Gladieux P."/>
            <person name="Hiltunen Thoren M."/>
            <person name="Johannesson H."/>
        </authorList>
    </citation>
    <scope>NUCLEOTIDE SEQUENCE</scope>
    <source>
        <strain evidence="4">CBS 118394</strain>
    </source>
</reference>
<dbReference type="EMBL" id="JAUEDM010000007">
    <property type="protein sequence ID" value="KAK3314268.1"/>
    <property type="molecule type" value="Genomic_DNA"/>
</dbReference>
<feature type="region of interest" description="Disordered" evidence="2">
    <location>
        <begin position="112"/>
        <end position="134"/>
    </location>
</feature>
<dbReference type="Proteomes" id="UP001283341">
    <property type="component" value="Unassembled WGS sequence"/>
</dbReference>
<dbReference type="AlphaFoldDB" id="A0AAE0M0D1"/>
<evidence type="ECO:0000313" key="5">
    <source>
        <dbReference type="Proteomes" id="UP001283341"/>
    </source>
</evidence>
<dbReference type="PROSITE" id="PS50060">
    <property type="entry name" value="MAM_2"/>
    <property type="match status" value="1"/>
</dbReference>
<evidence type="ECO:0000313" key="4">
    <source>
        <dbReference type="EMBL" id="KAK3314268.1"/>
    </source>
</evidence>
<dbReference type="GO" id="GO:0016020">
    <property type="term" value="C:membrane"/>
    <property type="evidence" value="ECO:0007669"/>
    <property type="project" value="InterPro"/>
</dbReference>
<keyword evidence="1" id="KW-0378">Hydrolase</keyword>
<dbReference type="SUPFAM" id="SSF49785">
    <property type="entry name" value="Galactose-binding domain-like"/>
    <property type="match status" value="1"/>
</dbReference>
<accession>A0AAE0M0D1</accession>
<feature type="domain" description="MAM" evidence="3">
    <location>
        <begin position="248"/>
        <end position="396"/>
    </location>
</feature>
<gene>
    <name evidence="4" type="ORF">B0H66DRAFT_568108</name>
</gene>
<evidence type="ECO:0000256" key="1">
    <source>
        <dbReference type="ARBA" id="ARBA00022801"/>
    </source>
</evidence>
<reference evidence="4" key="2">
    <citation type="submission" date="2023-06" db="EMBL/GenBank/DDBJ databases">
        <authorList>
            <consortium name="Lawrence Berkeley National Laboratory"/>
            <person name="Haridas S."/>
            <person name="Hensen N."/>
            <person name="Bonometti L."/>
            <person name="Westerberg I."/>
            <person name="Brannstrom I.O."/>
            <person name="Guillou S."/>
            <person name="Cros-Aarteil S."/>
            <person name="Calhoun S."/>
            <person name="Kuo A."/>
            <person name="Mondo S."/>
            <person name="Pangilinan J."/>
            <person name="Riley R."/>
            <person name="Labutti K."/>
            <person name="Andreopoulos B."/>
            <person name="Lipzen A."/>
            <person name="Chen C."/>
            <person name="Yanf M."/>
            <person name="Daum C."/>
            <person name="Ng V."/>
            <person name="Clum A."/>
            <person name="Steindorff A."/>
            <person name="Ohm R."/>
            <person name="Martin F."/>
            <person name="Silar P."/>
            <person name="Natvig D."/>
            <person name="Lalanne C."/>
            <person name="Gautier V."/>
            <person name="Ament-Velasquez S.L."/>
            <person name="Kruys A."/>
            <person name="Hutchinson M.I."/>
            <person name="Powell A.J."/>
            <person name="Barry K."/>
            <person name="Miller A.N."/>
            <person name="Grigoriev I.V."/>
            <person name="Debuchy R."/>
            <person name="Gladieux P."/>
            <person name="Thoren M.H."/>
            <person name="Johannesson H."/>
        </authorList>
    </citation>
    <scope>NUCLEOTIDE SEQUENCE</scope>
    <source>
        <strain evidence="4">CBS 118394</strain>
    </source>
</reference>
<protein>
    <recommendedName>
        <fullName evidence="3">MAM domain-containing protein</fullName>
    </recommendedName>
</protein>
<comment type="caution">
    <text evidence="4">The sequence shown here is derived from an EMBL/GenBank/DDBJ whole genome shotgun (WGS) entry which is preliminary data.</text>
</comment>
<proteinExistence type="predicted"/>
<keyword evidence="5" id="KW-1185">Reference proteome</keyword>
<dbReference type="InterPro" id="IPR003305">
    <property type="entry name" value="CenC_carb-bd"/>
</dbReference>
<name>A0AAE0M0D1_9PEZI</name>
<dbReference type="InterPro" id="IPR008979">
    <property type="entry name" value="Galactose-bd-like_sf"/>
</dbReference>
<dbReference type="Pfam" id="PF02018">
    <property type="entry name" value="CBM_4_9"/>
    <property type="match status" value="1"/>
</dbReference>
<organism evidence="4 5">
    <name type="scientific">Apodospora peruviana</name>
    <dbReference type="NCBI Taxonomy" id="516989"/>
    <lineage>
        <taxon>Eukaryota</taxon>
        <taxon>Fungi</taxon>
        <taxon>Dikarya</taxon>
        <taxon>Ascomycota</taxon>
        <taxon>Pezizomycotina</taxon>
        <taxon>Sordariomycetes</taxon>
        <taxon>Sordariomycetidae</taxon>
        <taxon>Sordariales</taxon>
        <taxon>Lasiosphaeriaceae</taxon>
        <taxon>Apodospora</taxon>
    </lineage>
</organism>
<sequence length="396" mass="41811">MSGRGNGSRASLLSSFFAENRHRSHQSSTMVYTRLSLRAAALFTVIAIAEVSAHDVAPKKHRKRGRCQHSISSSVLSATTTTDSILPTASSASSSAIEIIVSSTLTSSVISTSSSSVPSSTVGPTSTSSPVITTTSDPPYEATCEATIATWAPEVCWRSIPARCTSMTAVAAPTTISLHASACTSALIAYSSQVVPEVSGCFANLGQAAFDPASAFSCVSAAPIYCQSTSACPPAATATSNPIIPAYDNSGFEKGDLGNWHQINPATPGNLLTTVSTDQAHTGSYSLKLTYNNLADDSTGWVHRVKFEPGGRYEFSFWYFSTSNLSRGTLSLQVQYPGQALQLVVSMTSQPTGRWIQQKFSLTPSTSFGTLSVTYQATKTAPMIVYLDDITLTRTA</sequence>
<dbReference type="Gene3D" id="2.60.120.260">
    <property type="entry name" value="Galactose-binding domain-like"/>
    <property type="match status" value="1"/>
</dbReference>
<dbReference type="GO" id="GO:0016798">
    <property type="term" value="F:hydrolase activity, acting on glycosyl bonds"/>
    <property type="evidence" value="ECO:0007669"/>
    <property type="project" value="InterPro"/>
</dbReference>
<dbReference type="InterPro" id="IPR000998">
    <property type="entry name" value="MAM_dom"/>
</dbReference>
<evidence type="ECO:0000259" key="3">
    <source>
        <dbReference type="PROSITE" id="PS50060"/>
    </source>
</evidence>
<evidence type="ECO:0000256" key="2">
    <source>
        <dbReference type="SAM" id="MobiDB-lite"/>
    </source>
</evidence>